<evidence type="ECO:0000259" key="1">
    <source>
        <dbReference type="Pfam" id="PF12697"/>
    </source>
</evidence>
<proteinExistence type="predicted"/>
<keyword evidence="3" id="KW-1185">Reference proteome</keyword>
<reference evidence="2 3" key="1">
    <citation type="submission" date="2018-10" db="EMBL/GenBank/DDBJ databases">
        <title>Phylogenomics of Brevibacillus.</title>
        <authorList>
            <person name="Dunlap C."/>
        </authorList>
    </citation>
    <scope>NUCLEOTIDE SEQUENCE [LARGE SCALE GENOMIC DNA]</scope>
    <source>
        <strain evidence="2 3">JCM 15774</strain>
    </source>
</reference>
<dbReference type="PANTHER" id="PTHR43194:SF5">
    <property type="entry name" value="PIMELOYL-[ACYL-CARRIER PROTEIN] METHYL ESTER ESTERASE"/>
    <property type="match status" value="1"/>
</dbReference>
<dbReference type="PANTHER" id="PTHR43194">
    <property type="entry name" value="HYDROLASE ALPHA/BETA FOLD FAMILY"/>
    <property type="match status" value="1"/>
</dbReference>
<comment type="caution">
    <text evidence="2">The sequence shown here is derived from an EMBL/GenBank/DDBJ whole genome shotgun (WGS) entry which is preliminary data.</text>
</comment>
<dbReference type="InterPro" id="IPR050228">
    <property type="entry name" value="Carboxylesterase_BioH"/>
</dbReference>
<dbReference type="AlphaFoldDB" id="A0A3M8DM44"/>
<dbReference type="GO" id="GO:0016787">
    <property type="term" value="F:hydrolase activity"/>
    <property type="evidence" value="ECO:0007669"/>
    <property type="project" value="UniProtKB-KW"/>
</dbReference>
<dbReference type="Gene3D" id="3.40.50.1820">
    <property type="entry name" value="alpha/beta hydrolase"/>
    <property type="match status" value="1"/>
</dbReference>
<organism evidence="2 3">
    <name type="scientific">Brevibacillus nitrificans</name>
    <dbReference type="NCBI Taxonomy" id="651560"/>
    <lineage>
        <taxon>Bacteria</taxon>
        <taxon>Bacillati</taxon>
        <taxon>Bacillota</taxon>
        <taxon>Bacilli</taxon>
        <taxon>Bacillales</taxon>
        <taxon>Paenibacillaceae</taxon>
        <taxon>Brevibacillus</taxon>
    </lineage>
</organism>
<dbReference type="PRINTS" id="PR00111">
    <property type="entry name" value="ABHYDROLASE"/>
</dbReference>
<gene>
    <name evidence="2" type="ORF">EDM59_08770</name>
</gene>
<dbReference type="Proteomes" id="UP000269573">
    <property type="component" value="Unassembled WGS sequence"/>
</dbReference>
<sequence>MTKIPLILLAGTLCNSLLWQHQKEHLSDIAEIFEGDVTRDRSIQAMASTVLRQAPEQFALAGLSMGGIVAMEIMRQAPERVKKLALLDTNAYPPRSDQISNWERFIQMAKNDQFIEITTRYLLPGLLHPQHLQNKQLVETVIQMADSIGPEAMINQMTALMTKPDARDVLTTITCPTLVATGREDASCPLQAHQEMADLIPQAKLVIFEQCGHLSTLEQPQAVTAVLRYWLLQ</sequence>
<accession>A0A3M8DM44</accession>
<keyword evidence="2" id="KW-0378">Hydrolase</keyword>
<dbReference type="InterPro" id="IPR000073">
    <property type="entry name" value="AB_hydrolase_1"/>
</dbReference>
<evidence type="ECO:0000313" key="2">
    <source>
        <dbReference type="EMBL" id="RNB89170.1"/>
    </source>
</evidence>
<dbReference type="InterPro" id="IPR029058">
    <property type="entry name" value="AB_hydrolase_fold"/>
</dbReference>
<evidence type="ECO:0000313" key="3">
    <source>
        <dbReference type="Proteomes" id="UP000269573"/>
    </source>
</evidence>
<dbReference type="Pfam" id="PF12697">
    <property type="entry name" value="Abhydrolase_6"/>
    <property type="match status" value="1"/>
</dbReference>
<feature type="domain" description="AB hydrolase-1" evidence="1">
    <location>
        <begin position="49"/>
        <end position="225"/>
    </location>
</feature>
<dbReference type="RefSeq" id="WP_122923211.1">
    <property type="nucleotide sequence ID" value="NZ_RHHU01000003.1"/>
</dbReference>
<protein>
    <submittedName>
        <fullName evidence="2">Alpha/beta fold hydrolase</fullName>
    </submittedName>
</protein>
<dbReference type="EMBL" id="RHHU01000003">
    <property type="protein sequence ID" value="RNB89170.1"/>
    <property type="molecule type" value="Genomic_DNA"/>
</dbReference>
<dbReference type="SUPFAM" id="SSF53474">
    <property type="entry name" value="alpha/beta-Hydrolases"/>
    <property type="match status" value="1"/>
</dbReference>
<name>A0A3M8DM44_9BACL</name>